<dbReference type="Proteomes" id="UP001189429">
    <property type="component" value="Unassembled WGS sequence"/>
</dbReference>
<dbReference type="EMBL" id="CAUYUJ010015839">
    <property type="protein sequence ID" value="CAK0858800.1"/>
    <property type="molecule type" value="Genomic_DNA"/>
</dbReference>
<feature type="non-terminal residue" evidence="1">
    <location>
        <position position="1"/>
    </location>
</feature>
<dbReference type="SUPFAM" id="SSF117991">
    <property type="entry name" value="YbeD/HP0495-like"/>
    <property type="match status" value="1"/>
</dbReference>
<sequence length="107" mass="11206">VPEGVEDTERGVAALTGALLRFPLEHTFQAVGRTSGAAGARDGFVRLVVDAVRNHTSAPVAEGAVSVSERMGGKFTSVSVTQRVTSAEEISGVLQTLKGLPEVLMNW</sequence>
<dbReference type="InterPro" id="IPR027471">
    <property type="entry name" value="YbeD-like_sf"/>
</dbReference>
<name>A0ABN9UGN9_9DINO</name>
<evidence type="ECO:0000313" key="1">
    <source>
        <dbReference type="EMBL" id="CAK0858800.1"/>
    </source>
</evidence>
<proteinExistence type="predicted"/>
<gene>
    <name evidence="1" type="ORF">PCOR1329_LOCUS48386</name>
</gene>
<dbReference type="InterPro" id="IPR007454">
    <property type="entry name" value="UPF0250_YbeD-like"/>
</dbReference>
<keyword evidence="2" id="KW-1185">Reference proteome</keyword>
<evidence type="ECO:0000313" key="2">
    <source>
        <dbReference type="Proteomes" id="UP001189429"/>
    </source>
</evidence>
<evidence type="ECO:0008006" key="3">
    <source>
        <dbReference type="Google" id="ProtNLM"/>
    </source>
</evidence>
<protein>
    <recommendedName>
        <fullName evidence="3">DUF493 family protein</fullName>
    </recommendedName>
</protein>
<organism evidence="1 2">
    <name type="scientific">Prorocentrum cordatum</name>
    <dbReference type="NCBI Taxonomy" id="2364126"/>
    <lineage>
        <taxon>Eukaryota</taxon>
        <taxon>Sar</taxon>
        <taxon>Alveolata</taxon>
        <taxon>Dinophyceae</taxon>
        <taxon>Prorocentrales</taxon>
        <taxon>Prorocentraceae</taxon>
        <taxon>Prorocentrum</taxon>
    </lineage>
</organism>
<comment type="caution">
    <text evidence="1">The sequence shown here is derived from an EMBL/GenBank/DDBJ whole genome shotgun (WGS) entry which is preliminary data.</text>
</comment>
<dbReference type="Gene3D" id="3.30.70.260">
    <property type="match status" value="1"/>
</dbReference>
<dbReference type="Pfam" id="PF04359">
    <property type="entry name" value="DUF493"/>
    <property type="match status" value="1"/>
</dbReference>
<accession>A0ABN9UGN9</accession>
<reference evidence="1" key="1">
    <citation type="submission" date="2023-10" db="EMBL/GenBank/DDBJ databases">
        <authorList>
            <person name="Chen Y."/>
            <person name="Shah S."/>
            <person name="Dougan E. K."/>
            <person name="Thang M."/>
            <person name="Chan C."/>
        </authorList>
    </citation>
    <scope>NUCLEOTIDE SEQUENCE [LARGE SCALE GENOMIC DNA]</scope>
</reference>